<dbReference type="EMBL" id="AHOT01000028">
    <property type="protein sequence ID" value="EIM13404.1"/>
    <property type="molecule type" value="Genomic_DNA"/>
</dbReference>
<evidence type="ECO:0000256" key="12">
    <source>
        <dbReference type="ARBA" id="ARBA00039445"/>
    </source>
</evidence>
<proteinExistence type="inferred from homology"/>
<keyword evidence="5" id="KW-1003">Cell membrane</keyword>
<evidence type="ECO:0000256" key="6">
    <source>
        <dbReference type="ARBA" id="ARBA00022519"/>
    </source>
</evidence>
<comment type="subcellular location">
    <subcellularLocation>
        <location evidence="1">Cell inner membrane</location>
    </subcellularLocation>
</comment>
<sequence>MSGSGFFTLRGISSQDIETGKIMEKSASSEPRRVVVTGYGAICSLGENVEAIWDAMMDYQVGYRQHSFDDPSIHARYFGFIDDFGREAMRPFSKKISKMLPLFAKYSLVATHEAIRMAYGDTPLDEVVSPFDRGVILGTGWGGLDTANSNNNEYREQGISTSFATVMSMCNAATAGITMNWNMRGIQNSPVAACATGTIAIGEAYEAIRSGRAKVMIAGGSESLKEQFNVWSVDVIQALSKEQENPRLACCPFSKGRSGFVLSEGAAVLCLEDYELARARGAKILGEITGYANYSDAYDMTAPAEDMQARVRVINDVCQQAGVEASQIDYVNLHGTSTPLNDVNETRSIKLALGDAAYGIPMSSTKSYTGHLIGAAGSMEAVFCLKAMARGTIPATIHMDEADPECDLNYVPNEHLHGQTLNNVLNLSFGFGGANAGIMLRKVV</sequence>
<dbReference type="PANTHER" id="PTHR11712:SF352">
    <property type="entry name" value="3-OXOACYL-[ACYL-CARRIER-PROTEIN] SYNTHASE"/>
    <property type="match status" value="1"/>
</dbReference>
<evidence type="ECO:0000256" key="1">
    <source>
        <dbReference type="ARBA" id="ARBA00004533"/>
    </source>
</evidence>
<accession>A0AB33WJB8</accession>
<dbReference type="CDD" id="cd00834">
    <property type="entry name" value="KAS_I_II"/>
    <property type="match status" value="1"/>
</dbReference>
<evidence type="ECO:0000256" key="2">
    <source>
        <dbReference type="ARBA" id="ARBA00005194"/>
    </source>
</evidence>
<dbReference type="InterPro" id="IPR020841">
    <property type="entry name" value="PKS_Beta-ketoAc_synthase_dom"/>
</dbReference>
<evidence type="ECO:0000256" key="9">
    <source>
        <dbReference type="ARBA" id="ARBA00022989"/>
    </source>
</evidence>
<protein>
    <recommendedName>
        <fullName evidence="12">Nodulation protein E</fullName>
    </recommendedName>
    <alternativeName>
        <fullName evidence="13">Host-specificity of nodulation protein B</fullName>
    </alternativeName>
</protein>
<dbReference type="Proteomes" id="UP000003790">
    <property type="component" value="Chromosome"/>
</dbReference>
<evidence type="ECO:0000256" key="14">
    <source>
        <dbReference type="RuleBase" id="RU003694"/>
    </source>
</evidence>
<gene>
    <name evidence="16" type="ORF">PchlO6_5138</name>
</gene>
<dbReference type="GO" id="GO:0005886">
    <property type="term" value="C:plasma membrane"/>
    <property type="evidence" value="ECO:0007669"/>
    <property type="project" value="UniProtKB-SubCell"/>
</dbReference>
<dbReference type="Pfam" id="PF00109">
    <property type="entry name" value="ketoacyl-synt"/>
    <property type="match status" value="1"/>
</dbReference>
<evidence type="ECO:0000313" key="17">
    <source>
        <dbReference type="Proteomes" id="UP000003790"/>
    </source>
</evidence>
<evidence type="ECO:0000256" key="5">
    <source>
        <dbReference type="ARBA" id="ARBA00022475"/>
    </source>
</evidence>
<dbReference type="Pfam" id="PF02801">
    <property type="entry name" value="Ketoacyl-synt_C"/>
    <property type="match status" value="1"/>
</dbReference>
<evidence type="ECO:0000256" key="3">
    <source>
        <dbReference type="ARBA" id="ARBA00008467"/>
    </source>
</evidence>
<keyword evidence="10" id="KW-0472">Membrane</keyword>
<evidence type="ECO:0000313" key="16">
    <source>
        <dbReference type="EMBL" id="EIM13404.1"/>
    </source>
</evidence>
<dbReference type="InterPro" id="IPR014031">
    <property type="entry name" value="Ketoacyl_synth_C"/>
</dbReference>
<dbReference type="InterPro" id="IPR000794">
    <property type="entry name" value="Beta-ketoacyl_synthase"/>
</dbReference>
<comment type="similarity">
    <text evidence="3 14">Belongs to the thiolase-like superfamily. Beta-ketoacyl-ACP synthases family.</text>
</comment>
<dbReference type="SUPFAM" id="SSF53901">
    <property type="entry name" value="Thiolase-like"/>
    <property type="match status" value="2"/>
</dbReference>
<dbReference type="Gene3D" id="3.40.47.10">
    <property type="match status" value="1"/>
</dbReference>
<feature type="domain" description="Ketosynthase family 3 (KS3)" evidence="15">
    <location>
        <begin position="34"/>
        <end position="439"/>
    </location>
</feature>
<keyword evidence="6" id="KW-0997">Cell inner membrane</keyword>
<keyword evidence="4" id="KW-0536">Nodulation</keyword>
<dbReference type="AlphaFoldDB" id="A0AB33WJB8"/>
<comment type="caution">
    <text evidence="16">The sequence shown here is derived from an EMBL/GenBank/DDBJ whole genome shotgun (WGS) entry which is preliminary data.</text>
</comment>
<evidence type="ECO:0000256" key="7">
    <source>
        <dbReference type="ARBA" id="ARBA00022679"/>
    </source>
</evidence>
<evidence type="ECO:0000256" key="10">
    <source>
        <dbReference type="ARBA" id="ARBA00023136"/>
    </source>
</evidence>
<keyword evidence="8" id="KW-0812">Transmembrane</keyword>
<evidence type="ECO:0000256" key="8">
    <source>
        <dbReference type="ARBA" id="ARBA00022692"/>
    </source>
</evidence>
<evidence type="ECO:0000259" key="15">
    <source>
        <dbReference type="SMART" id="SM00825"/>
    </source>
</evidence>
<dbReference type="InterPro" id="IPR014030">
    <property type="entry name" value="Ketoacyl_synth_N"/>
</dbReference>
<comment type="pathway">
    <text evidence="2">Lipid metabolism; fatty acid biosynthesis.</text>
</comment>
<dbReference type="SMART" id="SM00825">
    <property type="entry name" value="PKS_KS"/>
    <property type="match status" value="1"/>
</dbReference>
<evidence type="ECO:0000256" key="13">
    <source>
        <dbReference type="ARBA" id="ARBA00041756"/>
    </source>
</evidence>
<dbReference type="InterPro" id="IPR018201">
    <property type="entry name" value="Ketoacyl_synth_AS"/>
</dbReference>
<reference evidence="16 17" key="1">
    <citation type="journal article" date="2012" name="PLoS Genet.">
        <title>Comparative Genomics of Plant-Associated Pseudomonas spp.: Insights into Diversity and Inheritance of Traits Involved in Multitrophic Interactions.</title>
        <authorList>
            <person name="Loper J.E."/>
            <person name="Hassan K.A."/>
            <person name="Mavrodi D.V."/>
            <person name="Davis E.W.II."/>
            <person name="Lim C.K."/>
            <person name="Shaffer B.T."/>
            <person name="Elbourne L.D."/>
            <person name="Stockwell V.O."/>
            <person name="Hartney S.L."/>
            <person name="Breakwell K."/>
            <person name="Henkels M.D."/>
            <person name="Tetu S.G."/>
            <person name="Rangel L.I."/>
            <person name="Kidarsa T.A."/>
            <person name="Wilson N.L."/>
            <person name="van de Mortel J.E."/>
            <person name="Song C."/>
            <person name="Blumhagen R."/>
            <person name="Radune D."/>
            <person name="Hostetler J.B."/>
            <person name="Brinkac L.M."/>
            <person name="Durkin A.S."/>
            <person name="Kluepfel D.A."/>
            <person name="Wechter W.P."/>
            <person name="Anderson A.J."/>
            <person name="Kim Y.C."/>
            <person name="Pierson L.S.III."/>
            <person name="Pierson E.A."/>
            <person name="Lindow S.E."/>
            <person name="Kobayashi D.Y."/>
            <person name="Raaijmakers J.M."/>
            <person name="Weller D.M."/>
            <person name="Thomashow L.S."/>
            <person name="Allen A.E."/>
            <person name="Paulsen I.T."/>
        </authorList>
    </citation>
    <scope>NUCLEOTIDE SEQUENCE [LARGE SCALE GENOMIC DNA]</scope>
    <source>
        <strain evidence="16 17">O6</strain>
    </source>
</reference>
<keyword evidence="7 14" id="KW-0808">Transferase</keyword>
<evidence type="ECO:0000256" key="4">
    <source>
        <dbReference type="ARBA" id="ARBA00022458"/>
    </source>
</evidence>
<dbReference type="InterPro" id="IPR016039">
    <property type="entry name" value="Thiolase-like"/>
</dbReference>
<keyword evidence="9" id="KW-1133">Transmembrane helix</keyword>
<dbReference type="PANTHER" id="PTHR11712">
    <property type="entry name" value="POLYKETIDE SYNTHASE-RELATED"/>
    <property type="match status" value="1"/>
</dbReference>
<dbReference type="NCBIfam" id="NF005589">
    <property type="entry name" value="PRK07314.1"/>
    <property type="match status" value="1"/>
</dbReference>
<name>A0AB33WJB8_9PSED</name>
<evidence type="ECO:0000256" key="11">
    <source>
        <dbReference type="ARBA" id="ARBA00037576"/>
    </source>
</evidence>
<dbReference type="GO" id="GO:0006633">
    <property type="term" value="P:fatty acid biosynthetic process"/>
    <property type="evidence" value="ECO:0007669"/>
    <property type="project" value="InterPro"/>
</dbReference>
<organism evidence="16 17">
    <name type="scientific">Pseudomonas chlororaphis O6</name>
    <dbReference type="NCBI Taxonomy" id="1037915"/>
    <lineage>
        <taxon>Bacteria</taxon>
        <taxon>Pseudomonadati</taxon>
        <taxon>Pseudomonadota</taxon>
        <taxon>Gammaproteobacteria</taxon>
        <taxon>Pseudomonadales</taxon>
        <taxon>Pseudomonadaceae</taxon>
        <taxon>Pseudomonas</taxon>
    </lineage>
</organism>
<comment type="function">
    <text evidence="11">Proposed to synthesize NOD factor fatty acyl chain. Involved in the synthesis of a highly unsaturated fatty acid moiety, which forms part of a lipo-oligosaccharide that is responsible for host specificity.</text>
</comment>
<dbReference type="GO" id="GO:0004315">
    <property type="term" value="F:3-oxoacyl-[acyl-carrier-protein] synthase activity"/>
    <property type="evidence" value="ECO:0007669"/>
    <property type="project" value="InterPro"/>
</dbReference>
<dbReference type="PROSITE" id="PS00606">
    <property type="entry name" value="KS3_1"/>
    <property type="match status" value="1"/>
</dbReference>